<dbReference type="EMBL" id="BQNB010019672">
    <property type="protein sequence ID" value="GJT87823.1"/>
    <property type="molecule type" value="Genomic_DNA"/>
</dbReference>
<evidence type="ECO:0000256" key="1">
    <source>
        <dbReference type="SAM" id="Coils"/>
    </source>
</evidence>
<feature type="region of interest" description="Disordered" evidence="2">
    <location>
        <begin position="200"/>
        <end position="256"/>
    </location>
</feature>
<evidence type="ECO:0000256" key="2">
    <source>
        <dbReference type="SAM" id="MobiDB-lite"/>
    </source>
</evidence>
<dbReference type="Proteomes" id="UP001151760">
    <property type="component" value="Unassembled WGS sequence"/>
</dbReference>
<feature type="compositionally biased region" description="Low complexity" evidence="2">
    <location>
        <begin position="277"/>
        <end position="287"/>
    </location>
</feature>
<comment type="caution">
    <text evidence="3">The sequence shown here is derived from an EMBL/GenBank/DDBJ whole genome shotgun (WGS) entry which is preliminary data.</text>
</comment>
<gene>
    <name evidence="3" type="ORF">Tco_1069540</name>
</gene>
<feature type="coiled-coil region" evidence="1">
    <location>
        <begin position="777"/>
        <end position="811"/>
    </location>
</feature>
<feature type="region of interest" description="Disordered" evidence="2">
    <location>
        <begin position="276"/>
        <end position="308"/>
    </location>
</feature>
<dbReference type="Pfam" id="PF14223">
    <property type="entry name" value="Retrotran_gag_2"/>
    <property type="match status" value="1"/>
</dbReference>
<evidence type="ECO:0000313" key="3">
    <source>
        <dbReference type="EMBL" id="GJT87823.1"/>
    </source>
</evidence>
<organism evidence="3 4">
    <name type="scientific">Tanacetum coccineum</name>
    <dbReference type="NCBI Taxonomy" id="301880"/>
    <lineage>
        <taxon>Eukaryota</taxon>
        <taxon>Viridiplantae</taxon>
        <taxon>Streptophyta</taxon>
        <taxon>Embryophyta</taxon>
        <taxon>Tracheophyta</taxon>
        <taxon>Spermatophyta</taxon>
        <taxon>Magnoliopsida</taxon>
        <taxon>eudicotyledons</taxon>
        <taxon>Gunneridae</taxon>
        <taxon>Pentapetalae</taxon>
        <taxon>asterids</taxon>
        <taxon>campanulids</taxon>
        <taxon>Asterales</taxon>
        <taxon>Asteraceae</taxon>
        <taxon>Asteroideae</taxon>
        <taxon>Anthemideae</taxon>
        <taxon>Anthemidinae</taxon>
        <taxon>Tanacetum</taxon>
    </lineage>
</organism>
<sequence length="991" mass="115129">MLGPGRYSQWRSHFLRYIDTKPNCEGLRKGILSGPYVPSTILVQAVAATEGNPAIQQHTTIETVLNMTPENKERFMSEKEAIFLLLTGIGDDIYSTVDACKIANEMWIAIERLQQGESLNVQDVKTNLFWEFRKFTSRDGESMESYYLRFYKLMNELTRNNLQVTTMQQYQNEVNDIRAERIANSANPLALLAAAQPYSDNYHQAPKPQRSNATSSSTRPSASTRHKGKETAKPVTPQSESVSEEDSDPKQAQRDKDMQKNLALLKKYFKRLYKPTNNNLRASLNSRNKTEDTTPRYNNDNQSGQFGNQRTMTVAGTMETECRKPKRVKDYTYHKEKMMMCKQAEQGVPLQAEQADWLADTDEEIDEQELEAHYSFMAKIQEVLPEESSSTEQPLEQVQNNDENNVFANERQHSENNTIECADEQLEECKTNLDETSRALGEATSCRDSCLIALQNKQNELEKYIAFNDRTIDYDILQTKLNETLGLLARKDIDIKEGLKTKAYEISVVNQKHDELVKRSLLTKSQFEGQLKEKSKVISDLKVKEEKDIDKMIEMDKQLKFLNEIVYTRNQSIQTIHMLAPKCSTYNGRPTFANPRYLKKAQSEKPCLYEIPYDTSDLANRFGPNREETMTLANESRSKLNKDYVKPYDYTKQNSLYEIFKAPSLEYLYQLERAKEVRKTMWRKPFVRTKPNIAKNVAFLPVSKSISKSRQVFNDMTFNINQFREIVDQAWFKHTSDYFRVPTAKDMEVLIKTLLMPLSIKTQNDSFRFEHELKTEMHEDYKYVKSLEKEVDELESEKADFSNIYDLLLEECVSKDVTCSYLHSLSDLNAYAELQCLYLHKVKECECLAQKFSKQTESVNKEVHNKLLKSFAKLENHSISLELALQQCKEQMKNNSVCKENGSNVFQKEREQYHEIQDLKAQMQDKNIAISELKKLIEKCKGKSVETQFDKIHLLFVNQMLIRIPKTIRFLGKRYFLNSSEMRSFLTKQYG</sequence>
<name>A0ABQ5HIV8_9ASTR</name>
<accession>A0ABQ5HIV8</accession>
<proteinExistence type="predicted"/>
<keyword evidence="4" id="KW-1185">Reference proteome</keyword>
<feature type="compositionally biased region" description="Low complexity" evidence="2">
    <location>
        <begin position="210"/>
        <end position="223"/>
    </location>
</feature>
<keyword evidence="1" id="KW-0175">Coiled coil</keyword>
<reference evidence="3" key="2">
    <citation type="submission" date="2022-01" db="EMBL/GenBank/DDBJ databases">
        <authorList>
            <person name="Yamashiro T."/>
            <person name="Shiraishi A."/>
            <person name="Satake H."/>
            <person name="Nakayama K."/>
        </authorList>
    </citation>
    <scope>NUCLEOTIDE SEQUENCE</scope>
</reference>
<feature type="coiled-coil region" evidence="1">
    <location>
        <begin position="906"/>
        <end position="936"/>
    </location>
</feature>
<feature type="compositionally biased region" description="Polar residues" evidence="2">
    <location>
        <begin position="295"/>
        <end position="308"/>
    </location>
</feature>
<reference evidence="3" key="1">
    <citation type="journal article" date="2022" name="Int. J. Mol. Sci.">
        <title>Draft Genome of Tanacetum Coccineum: Genomic Comparison of Closely Related Tanacetum-Family Plants.</title>
        <authorList>
            <person name="Yamashiro T."/>
            <person name="Shiraishi A."/>
            <person name="Nakayama K."/>
            <person name="Satake H."/>
        </authorList>
    </citation>
    <scope>NUCLEOTIDE SEQUENCE</scope>
</reference>
<evidence type="ECO:0000313" key="4">
    <source>
        <dbReference type="Proteomes" id="UP001151760"/>
    </source>
</evidence>
<protein>
    <submittedName>
        <fullName evidence="3">Uncharacterized protein</fullName>
    </submittedName>
</protein>